<dbReference type="PANTHER" id="PTHR24410">
    <property type="entry name" value="HL07962P-RELATED"/>
    <property type="match status" value="1"/>
</dbReference>
<evidence type="ECO:0000313" key="3">
    <source>
        <dbReference type="Proteomes" id="UP000022910"/>
    </source>
</evidence>
<evidence type="ECO:0000259" key="1">
    <source>
        <dbReference type="PROSITE" id="PS50097"/>
    </source>
</evidence>
<dbReference type="InterPro" id="IPR011705">
    <property type="entry name" value="BACK"/>
</dbReference>
<dbReference type="Proteomes" id="UP000022910">
    <property type="component" value="Unassembled WGS sequence"/>
</dbReference>
<gene>
    <name evidence="2" type="ORF">RirG_066350</name>
</gene>
<organism evidence="2 3">
    <name type="scientific">Rhizophagus irregularis (strain DAOM 197198w)</name>
    <name type="common">Glomus intraradices</name>
    <dbReference type="NCBI Taxonomy" id="1432141"/>
    <lineage>
        <taxon>Eukaryota</taxon>
        <taxon>Fungi</taxon>
        <taxon>Fungi incertae sedis</taxon>
        <taxon>Mucoromycota</taxon>
        <taxon>Glomeromycotina</taxon>
        <taxon>Glomeromycetes</taxon>
        <taxon>Glomerales</taxon>
        <taxon>Glomeraceae</taxon>
        <taxon>Rhizophagus</taxon>
    </lineage>
</organism>
<dbReference type="SMART" id="SM00225">
    <property type="entry name" value="BTB"/>
    <property type="match status" value="1"/>
</dbReference>
<dbReference type="Gene3D" id="3.30.710.10">
    <property type="entry name" value="Potassium Channel Kv1.1, Chain A"/>
    <property type="match status" value="1"/>
</dbReference>
<accession>A0A015KYR9</accession>
<dbReference type="InterPro" id="IPR000210">
    <property type="entry name" value="BTB/POZ_dom"/>
</dbReference>
<dbReference type="HOGENOM" id="CLU_021542_0_1_1"/>
<feature type="domain" description="BTB" evidence="1">
    <location>
        <begin position="23"/>
        <end position="106"/>
    </location>
</feature>
<dbReference type="SUPFAM" id="SSF54695">
    <property type="entry name" value="POZ domain"/>
    <property type="match status" value="1"/>
</dbReference>
<reference evidence="2 3" key="1">
    <citation type="submission" date="2014-02" db="EMBL/GenBank/DDBJ databases">
        <title>Single nucleus genome sequencing reveals high similarity among nuclei of an endomycorrhizal fungus.</title>
        <authorList>
            <person name="Lin K."/>
            <person name="Geurts R."/>
            <person name="Zhang Z."/>
            <person name="Limpens E."/>
            <person name="Saunders D.G."/>
            <person name="Mu D."/>
            <person name="Pang E."/>
            <person name="Cao H."/>
            <person name="Cha H."/>
            <person name="Lin T."/>
            <person name="Zhou Q."/>
            <person name="Shang Y."/>
            <person name="Li Y."/>
            <person name="Ivanov S."/>
            <person name="Sharma T."/>
            <person name="Velzen R.V."/>
            <person name="Ruijter N.D."/>
            <person name="Aanen D.K."/>
            <person name="Win J."/>
            <person name="Kamoun S."/>
            <person name="Bisseling T."/>
            <person name="Huang S."/>
        </authorList>
    </citation>
    <scope>NUCLEOTIDE SEQUENCE [LARGE SCALE GENOMIC DNA]</scope>
    <source>
        <strain evidence="3">DAOM197198w</strain>
    </source>
</reference>
<dbReference type="InterPro" id="IPR051481">
    <property type="entry name" value="BTB-POZ/Galectin-3-binding"/>
</dbReference>
<name>A0A015KYR9_RHIIW</name>
<dbReference type="EMBL" id="JEMT01015075">
    <property type="protein sequence ID" value="EXX72749.1"/>
    <property type="molecule type" value="Genomic_DNA"/>
</dbReference>
<dbReference type="PROSITE" id="PS50097">
    <property type="entry name" value="BTB"/>
    <property type="match status" value="1"/>
</dbReference>
<dbReference type="CDD" id="cd18186">
    <property type="entry name" value="BTB_POZ_ZBTB_KLHL-like"/>
    <property type="match status" value="1"/>
</dbReference>
<dbReference type="InterPro" id="IPR011333">
    <property type="entry name" value="SKP1/BTB/POZ_sf"/>
</dbReference>
<dbReference type="Pfam" id="PF07707">
    <property type="entry name" value="BACK"/>
    <property type="match status" value="1"/>
</dbReference>
<dbReference type="AlphaFoldDB" id="A0A015KYR9"/>
<dbReference type="PANTHER" id="PTHR24410:SF23">
    <property type="entry name" value="BTB DOMAIN-CONTAINING PROTEIN-RELATED"/>
    <property type="match status" value="1"/>
</dbReference>
<protein>
    <recommendedName>
        <fullName evidence="1">BTB domain-containing protein</fullName>
    </recommendedName>
</protein>
<keyword evidence="3" id="KW-1185">Reference proteome</keyword>
<dbReference type="Gene3D" id="1.25.40.420">
    <property type="match status" value="1"/>
</dbReference>
<proteinExistence type="predicted"/>
<dbReference type="SMR" id="A0A015KYR9"/>
<sequence length="544" mass="63382">MVSKFYSSLSQDLSLVLDDSDDYNVVIVVGKNQDIKEFRAHSHILRSRSPYFKNAFSKKEYQTTFVASTDGLSNNNVMEFKKPNINPSVFKIIIRYMYTGEVDLTNTSSIDILELLVATNELLLKELFKHVQDYLIEKQADWIRKNFVLVLHSVFDLKSCKKLKDYCLESICEDPQPFFTSKNFLSLNKDILYGLLERNDLQIEEIIVWNSLIKWGIKQTPGLRIRNSKWNNRNFEALKKTLNKFIPLVRFVGISSTDYFDKVRPYKAIIPNHIYEEIEEYYFKGNLPRITTLPPRIGIIQKIESCIVKPKLSRIIINWIEGKDPNYNRNKKDADYKFDLIYRRSRDGDNIIRNRCAGRGAILILTKVKGSEKIFGGYNPIGWNDNSINYNDGINYGLDDNGLNYRGINYDYYKYGGYSRHNRHNHHNQYNQYLPSAGSFIFSFENNEDIKNMKISRVVNSSCAIYNYLGNGVNFGGGDLALENDRLSLGYTGYYEGLKRNNNEFLTNNHNIGRFEEVEEVEEDNYYGNHEVEEIEAFELKLNT</sequence>
<dbReference type="Pfam" id="PF00651">
    <property type="entry name" value="BTB"/>
    <property type="match status" value="1"/>
</dbReference>
<evidence type="ECO:0000313" key="2">
    <source>
        <dbReference type="EMBL" id="EXX72749.1"/>
    </source>
</evidence>
<comment type="caution">
    <text evidence="2">The sequence shown here is derived from an EMBL/GenBank/DDBJ whole genome shotgun (WGS) entry which is preliminary data.</text>
</comment>